<name>A0A2W5ES65_9HYPH</name>
<comment type="caution">
    <text evidence="1">The sequence shown here is derived from an EMBL/GenBank/DDBJ whole genome shotgun (WGS) entry which is preliminary data.</text>
</comment>
<evidence type="ECO:0000313" key="1">
    <source>
        <dbReference type="EMBL" id="PZP44407.1"/>
    </source>
</evidence>
<dbReference type="NCBIfam" id="TIGR04141">
    <property type="entry name" value="TIGR04141 family sporadically distributed protein"/>
    <property type="match status" value="1"/>
</dbReference>
<dbReference type="EMBL" id="QFOL01000369">
    <property type="protein sequence ID" value="PZP44407.1"/>
    <property type="molecule type" value="Genomic_DNA"/>
</dbReference>
<gene>
    <name evidence="1" type="ORF">DI595_20140</name>
</gene>
<reference evidence="1 2" key="1">
    <citation type="submission" date="2017-08" db="EMBL/GenBank/DDBJ databases">
        <title>Infants hospitalized years apart are colonized by the same room-sourced microbial strains.</title>
        <authorList>
            <person name="Brooks B."/>
            <person name="Olm M.R."/>
            <person name="Firek B.A."/>
            <person name="Baker R."/>
            <person name="Thomas B.C."/>
            <person name="Morowitz M.J."/>
            <person name="Banfield J.F."/>
        </authorList>
    </citation>
    <scope>NUCLEOTIDE SEQUENCE [LARGE SCALE GENOMIC DNA]</scope>
    <source>
        <strain evidence="1">S2_009_000_R2_73</strain>
    </source>
</reference>
<protein>
    <recommendedName>
        <fullName evidence="3">Sporadically distributed protein, TIGR04141 family</fullName>
    </recommendedName>
</protein>
<dbReference type="Pfam" id="PF19614">
    <property type="entry name" value="DUF6119"/>
    <property type="match status" value="1"/>
</dbReference>
<dbReference type="AlphaFoldDB" id="A0A2W5ES65"/>
<proteinExistence type="predicted"/>
<dbReference type="Proteomes" id="UP000249769">
    <property type="component" value="Unassembled WGS sequence"/>
</dbReference>
<evidence type="ECO:0000313" key="2">
    <source>
        <dbReference type="Proteomes" id="UP000249769"/>
    </source>
</evidence>
<evidence type="ECO:0008006" key="3">
    <source>
        <dbReference type="Google" id="ProtNLM"/>
    </source>
</evidence>
<organism evidence="1 2">
    <name type="scientific">Agrobacterium fabrum</name>
    <dbReference type="NCBI Taxonomy" id="1176649"/>
    <lineage>
        <taxon>Bacteria</taxon>
        <taxon>Pseudomonadati</taxon>
        <taxon>Pseudomonadota</taxon>
        <taxon>Alphaproteobacteria</taxon>
        <taxon>Hyphomicrobiales</taxon>
        <taxon>Rhizobiaceae</taxon>
        <taxon>Rhizobium/Agrobacterium group</taxon>
        <taxon>Agrobacterium</taxon>
        <taxon>Agrobacterium tumefaciens complex</taxon>
    </lineage>
</organism>
<accession>A0A2W5ES65</accession>
<sequence>MTDFKRVTLYKIKTVSGFEDFIIGSNYDSVDVEDGVTGLIKYEEVLSKNKNEDDIPWLVFLNSGHPSKKYEFKSRNKFPRAVMALRIETDSTPLFFAATFGQHADSYIEKDQIVYDFGIRVGMNICHDDGLRRIQTTGHEAISKQTERQASSGAPLSVFGINSDTEFLRTISGSVKEPYKEKVESFKGKDSITIKFPKDSAVSWSYLVETCKQFEERYWSTDYKNTQFKSYDNLRHENDPEIIEKLDEILCRSIEAGDLTRVHLAPPEFVEGDLEFAYVKAEANEPAPPTFEDLRITDIISVTRRRLKDLTAQRLKSWKIFLYDSEKHVTYPKWNAYKCLVAEADLGDRTFVLSNGQWREISEDLKVEVESFIKTDIVVHDAPYLPTDVNIWSAKHNQNREDVFNSTAGKACSELYVLDKSKITIAGSKSYEVCDLLHADGSIIHVKRYSSGAASISHLFTQCKFYADAFLTDTECRSDMRSWIKDDGGEDNTGKDKTLFLALIPEKSQEVVGEKYTVVFCILYTTEEFSLNDLPFMSRYELMLSQRYLTEHRKFKVGVVLRKIIHGTKPEEPAADAA</sequence>
<dbReference type="InterPro" id="IPR026487">
    <property type="entry name" value="CHP04141"/>
</dbReference>